<dbReference type="Pfam" id="PF03453">
    <property type="entry name" value="MoeA_N"/>
    <property type="match status" value="1"/>
</dbReference>
<dbReference type="Gene3D" id="2.40.340.10">
    <property type="entry name" value="MoeA, C-terminal, domain IV"/>
    <property type="match status" value="1"/>
</dbReference>
<evidence type="ECO:0000313" key="16">
    <source>
        <dbReference type="Proteomes" id="UP000288024"/>
    </source>
</evidence>
<dbReference type="GO" id="GO:0006777">
    <property type="term" value="P:Mo-molybdopterin cofactor biosynthetic process"/>
    <property type="evidence" value="ECO:0007669"/>
    <property type="project" value="UniProtKB-UniRule"/>
</dbReference>
<dbReference type="GO" id="GO:0046872">
    <property type="term" value="F:metal ion binding"/>
    <property type="evidence" value="ECO:0007669"/>
    <property type="project" value="UniProtKB-UniRule"/>
</dbReference>
<dbReference type="InterPro" id="IPR038987">
    <property type="entry name" value="MoeA-like"/>
</dbReference>
<dbReference type="GO" id="GO:0005829">
    <property type="term" value="C:cytosol"/>
    <property type="evidence" value="ECO:0007669"/>
    <property type="project" value="TreeGrafter"/>
</dbReference>
<feature type="domain" description="MoaB/Mog" evidence="14">
    <location>
        <begin position="189"/>
        <end position="327"/>
    </location>
</feature>
<dbReference type="Gene3D" id="3.90.105.10">
    <property type="entry name" value="Molybdopterin biosynthesis moea protein, domain 2"/>
    <property type="match status" value="1"/>
</dbReference>
<evidence type="ECO:0000256" key="6">
    <source>
        <dbReference type="ARBA" id="ARBA00021108"/>
    </source>
</evidence>
<dbReference type="Proteomes" id="UP000288024">
    <property type="component" value="Unassembled WGS sequence"/>
</dbReference>
<comment type="caution">
    <text evidence="15">The sequence shown here is derived from an EMBL/GenBank/DDBJ whole genome shotgun (WGS) entry which is preliminary data.</text>
</comment>
<dbReference type="PANTHER" id="PTHR10192:SF5">
    <property type="entry name" value="GEPHYRIN"/>
    <property type="match status" value="1"/>
</dbReference>
<dbReference type="NCBIfam" id="NF045515">
    <property type="entry name" value="Glp_gephyrin"/>
    <property type="match status" value="1"/>
</dbReference>
<accession>A0A3S2X6K3</accession>
<comment type="cofactor">
    <cofactor evidence="1 13">
        <name>Mg(2+)</name>
        <dbReference type="ChEBI" id="CHEBI:18420"/>
    </cofactor>
</comment>
<dbReference type="GeneID" id="87615769"/>
<dbReference type="SUPFAM" id="SSF63882">
    <property type="entry name" value="MoeA N-terminal region -like"/>
    <property type="match status" value="1"/>
</dbReference>
<evidence type="ECO:0000259" key="14">
    <source>
        <dbReference type="SMART" id="SM00852"/>
    </source>
</evidence>
<organism evidence="15 16">
    <name type="scientific">Niallia taxi</name>
    <dbReference type="NCBI Taxonomy" id="2499688"/>
    <lineage>
        <taxon>Bacteria</taxon>
        <taxon>Bacillati</taxon>
        <taxon>Bacillota</taxon>
        <taxon>Bacilli</taxon>
        <taxon>Bacillales</taxon>
        <taxon>Bacillaceae</taxon>
        <taxon>Niallia</taxon>
    </lineage>
</organism>
<keyword evidence="11 13" id="KW-0501">Molybdenum cofactor biosynthesis</keyword>
<dbReference type="InterPro" id="IPR005111">
    <property type="entry name" value="MoeA_C_domain_IV"/>
</dbReference>
<evidence type="ECO:0000256" key="8">
    <source>
        <dbReference type="ARBA" id="ARBA00022679"/>
    </source>
</evidence>
<evidence type="ECO:0000256" key="1">
    <source>
        <dbReference type="ARBA" id="ARBA00001946"/>
    </source>
</evidence>
<dbReference type="GO" id="GO:0061599">
    <property type="term" value="F:molybdopterin molybdotransferase activity"/>
    <property type="evidence" value="ECO:0007669"/>
    <property type="project" value="UniProtKB-UniRule"/>
</dbReference>
<dbReference type="NCBIfam" id="TIGR00177">
    <property type="entry name" value="molyb_syn"/>
    <property type="match status" value="1"/>
</dbReference>
<evidence type="ECO:0000256" key="13">
    <source>
        <dbReference type="RuleBase" id="RU365090"/>
    </source>
</evidence>
<dbReference type="Gene3D" id="3.40.980.10">
    <property type="entry name" value="MoaB/Mog-like domain"/>
    <property type="match status" value="1"/>
</dbReference>
<dbReference type="InterPro" id="IPR036425">
    <property type="entry name" value="MoaB/Mog-like_dom_sf"/>
</dbReference>
<sequence length="418" mass="45248">MVEKRTPLAVADAVQKVMEHKLEGQQEFVSIFDSCDRFLSEDLKADHDVPRFDRSAYDGYAVKSEDLADCSKENPLRLKVIDEIGAGYVCNKSVGRFEAVRIMTGAMLPPDCDAVVMLEDVIEASTLDDKHITISKPVLKGENLSFKGEDVQAGAVLVKKGTKINPGIVALLATFGYEQVPVAKKPIIGVFATGSELLEVHEELEEGKIRNSNAYMVMAQIKQAGAEAVYFGKLADVLDESYQAMKKAMDTVDILLTTGGVSVGDYDLLPDIYRKLGAEVLFNKIAMRPGSVTTVAVLDGKLLFGLSGNPSACFVGFELYARPIIRTMLFSEKPHLTTASAILKEDFPTTNAFTRFIRSRAVLADGVLYTGPSGTDKSSIVSSIANANALTILPGGINGFKKGEQVQVILLDDSANTY</sequence>
<evidence type="ECO:0000256" key="3">
    <source>
        <dbReference type="ARBA" id="ARBA00005046"/>
    </source>
</evidence>
<reference evidence="15 16" key="1">
    <citation type="submission" date="2019-01" db="EMBL/GenBank/DDBJ databases">
        <title>Bacillus sp. M5HDSG1-1, whole genome shotgun sequence.</title>
        <authorList>
            <person name="Tuo L."/>
        </authorList>
    </citation>
    <scope>NUCLEOTIDE SEQUENCE [LARGE SCALE GENOMIC DNA]</scope>
    <source>
        <strain evidence="15 16">M5HDSG1-1</strain>
    </source>
</reference>
<dbReference type="InterPro" id="IPR036135">
    <property type="entry name" value="MoeA_linker/N_sf"/>
</dbReference>
<dbReference type="EC" id="2.10.1.1" evidence="5 13"/>
<dbReference type="InterPro" id="IPR001453">
    <property type="entry name" value="MoaB/Mog_dom"/>
</dbReference>
<dbReference type="InterPro" id="IPR036688">
    <property type="entry name" value="MoeA_C_domain_IV_sf"/>
</dbReference>
<protein>
    <recommendedName>
        <fullName evidence="6 13">Molybdopterin molybdenumtransferase</fullName>
        <ecNumber evidence="5 13">2.10.1.1</ecNumber>
    </recommendedName>
</protein>
<evidence type="ECO:0000256" key="9">
    <source>
        <dbReference type="ARBA" id="ARBA00022723"/>
    </source>
</evidence>
<keyword evidence="10 13" id="KW-0460">Magnesium</keyword>
<comment type="pathway">
    <text evidence="3 13">Cofactor biosynthesis; molybdopterin biosynthesis.</text>
</comment>
<dbReference type="UniPathway" id="UPA00344"/>
<evidence type="ECO:0000256" key="5">
    <source>
        <dbReference type="ARBA" id="ARBA00013269"/>
    </source>
</evidence>
<evidence type="ECO:0000256" key="4">
    <source>
        <dbReference type="ARBA" id="ARBA00010763"/>
    </source>
</evidence>
<dbReference type="InterPro" id="IPR005110">
    <property type="entry name" value="MoeA_linker/N"/>
</dbReference>
<dbReference type="AlphaFoldDB" id="A0A3S2X6K3"/>
<evidence type="ECO:0000256" key="7">
    <source>
        <dbReference type="ARBA" id="ARBA00022505"/>
    </source>
</evidence>
<evidence type="ECO:0000256" key="2">
    <source>
        <dbReference type="ARBA" id="ARBA00002901"/>
    </source>
</evidence>
<evidence type="ECO:0000256" key="11">
    <source>
        <dbReference type="ARBA" id="ARBA00023150"/>
    </source>
</evidence>
<gene>
    <name evidence="15" type="ORF">EM808_03650</name>
</gene>
<dbReference type="SUPFAM" id="SSF53218">
    <property type="entry name" value="Molybdenum cofactor biosynthesis proteins"/>
    <property type="match status" value="1"/>
</dbReference>
<dbReference type="SUPFAM" id="SSF63867">
    <property type="entry name" value="MoeA C-terminal domain-like"/>
    <property type="match status" value="1"/>
</dbReference>
<dbReference type="FunFam" id="3.40.980.10:FF:000004">
    <property type="entry name" value="Molybdopterin molybdenumtransferase"/>
    <property type="match status" value="1"/>
</dbReference>
<dbReference type="Gene3D" id="2.170.190.11">
    <property type="entry name" value="Molybdopterin biosynthesis moea protein, domain 3"/>
    <property type="match status" value="1"/>
</dbReference>
<comment type="catalytic activity">
    <reaction evidence="12">
        <text>adenylyl-molybdopterin + molybdate = Mo-molybdopterin + AMP + H(+)</text>
        <dbReference type="Rhea" id="RHEA:35047"/>
        <dbReference type="ChEBI" id="CHEBI:15378"/>
        <dbReference type="ChEBI" id="CHEBI:36264"/>
        <dbReference type="ChEBI" id="CHEBI:62727"/>
        <dbReference type="ChEBI" id="CHEBI:71302"/>
        <dbReference type="ChEBI" id="CHEBI:456215"/>
        <dbReference type="EC" id="2.10.1.1"/>
    </reaction>
</comment>
<dbReference type="PANTHER" id="PTHR10192">
    <property type="entry name" value="MOLYBDOPTERIN BIOSYNTHESIS PROTEIN"/>
    <property type="match status" value="1"/>
</dbReference>
<dbReference type="Pfam" id="PF00994">
    <property type="entry name" value="MoCF_biosynth"/>
    <property type="match status" value="1"/>
</dbReference>
<evidence type="ECO:0000256" key="10">
    <source>
        <dbReference type="ARBA" id="ARBA00022842"/>
    </source>
</evidence>
<keyword evidence="9 13" id="KW-0479">Metal-binding</keyword>
<keyword evidence="7 13" id="KW-0500">Molybdenum</keyword>
<dbReference type="EMBL" id="RZTZ01000001">
    <property type="protein sequence ID" value="RVT67586.1"/>
    <property type="molecule type" value="Genomic_DNA"/>
</dbReference>
<dbReference type="RefSeq" id="WP_127735980.1">
    <property type="nucleotide sequence ID" value="NZ_JAMAVA010000004.1"/>
</dbReference>
<keyword evidence="8 13" id="KW-0808">Transferase</keyword>
<comment type="similarity">
    <text evidence="4 13">Belongs to the MoeA family.</text>
</comment>
<evidence type="ECO:0000313" key="15">
    <source>
        <dbReference type="EMBL" id="RVT67586.1"/>
    </source>
</evidence>
<evidence type="ECO:0000256" key="12">
    <source>
        <dbReference type="ARBA" id="ARBA00047317"/>
    </source>
</evidence>
<comment type="function">
    <text evidence="2 13">Catalyzes the insertion of molybdate into adenylated molybdopterin with the concomitant release of AMP.</text>
</comment>
<proteinExistence type="inferred from homology"/>
<name>A0A3S2X6K3_9BACI</name>
<dbReference type="Pfam" id="PF03454">
    <property type="entry name" value="MoeA_C"/>
    <property type="match status" value="1"/>
</dbReference>
<dbReference type="CDD" id="cd00887">
    <property type="entry name" value="MoeA"/>
    <property type="match status" value="1"/>
</dbReference>
<dbReference type="FunFam" id="2.170.190.11:FF:000001">
    <property type="entry name" value="Molybdopterin molybdenumtransferase"/>
    <property type="match status" value="1"/>
</dbReference>
<keyword evidence="16" id="KW-1185">Reference proteome</keyword>
<dbReference type="SMART" id="SM00852">
    <property type="entry name" value="MoCF_biosynth"/>
    <property type="match status" value="1"/>
</dbReference>